<evidence type="ECO:0000313" key="9">
    <source>
        <dbReference type="EMBL" id="JAD94018.1"/>
    </source>
</evidence>
<dbReference type="EMBL" id="GBRH01203877">
    <property type="protein sequence ID" value="JAD94018.1"/>
    <property type="molecule type" value="Transcribed_RNA"/>
</dbReference>
<proteinExistence type="predicted"/>
<dbReference type="Pfam" id="PF11904">
    <property type="entry name" value="ANKRD13_C"/>
    <property type="match status" value="1"/>
</dbReference>
<reference evidence="9" key="2">
    <citation type="journal article" date="2015" name="Data Brief">
        <title>Shoot transcriptome of the giant reed, Arundo donax.</title>
        <authorList>
            <person name="Barrero R.A."/>
            <person name="Guerrero F.D."/>
            <person name="Moolhuijzen P."/>
            <person name="Goolsby J.A."/>
            <person name="Tidwell J."/>
            <person name="Bellgard S.E."/>
            <person name="Bellgard M.I."/>
        </authorList>
    </citation>
    <scope>NUCLEOTIDE SEQUENCE</scope>
    <source>
        <tissue evidence="9">Shoot tissue taken approximately 20 cm above the soil surface</tissue>
    </source>
</reference>
<evidence type="ECO:0000256" key="5">
    <source>
        <dbReference type="ARBA" id="ARBA00023043"/>
    </source>
</evidence>
<dbReference type="PANTHER" id="PTHR12447:SF25">
    <property type="entry name" value="ANKYRIN REPEAT DOMAIN-CONTAINING PROTEIN 13C"/>
    <property type="match status" value="1"/>
</dbReference>
<dbReference type="GO" id="GO:0005783">
    <property type="term" value="C:endoplasmic reticulum"/>
    <property type="evidence" value="ECO:0007669"/>
    <property type="project" value="UniProtKB-SubCell"/>
</dbReference>
<dbReference type="InterPro" id="IPR021832">
    <property type="entry name" value="ANKRD13"/>
</dbReference>
<dbReference type="InterPro" id="IPR055285">
    <property type="entry name" value="ANKRD13_C"/>
</dbReference>
<comment type="subcellular location">
    <subcellularLocation>
        <location evidence="2">Endomembrane system</location>
    </subcellularLocation>
    <subcellularLocation>
        <location evidence="1">Endoplasmic reticulum</location>
    </subcellularLocation>
</comment>
<keyword evidence="4" id="KW-0256">Endoplasmic reticulum</keyword>
<evidence type="ECO:0000256" key="7">
    <source>
        <dbReference type="SAM" id="MobiDB-lite"/>
    </source>
</evidence>
<protein>
    <recommendedName>
        <fullName evidence="8">Ankyrin repeat domain-containing protein</fullName>
    </recommendedName>
</protein>
<sequence>MGNQEEEFEERGEEGDSGADHTDANGVAKDKRGWFGWGSKKGAKSDEKPSKAGSKDELGDPGKQKEKSSGKKKKGGSSGDSNKLESEYKKGLRPVLWLTPDFPLKTDELIPLLDVLANKVKAVRRLRELLTTKLPTGTFPVKIAIPIVPTIRVIVTFTKFEELQPLDEFATPPSSPTQFQDAKAKESEGSGSWYSWVKGGRGGQSSDSGDSRNWKDEVDPFHIPSDYTWVDATEKKRRMKAKKAKSRRGTTRKQSSKNTSEGGHHPMMDGFE</sequence>
<feature type="compositionally biased region" description="Basic residues" evidence="7">
    <location>
        <begin position="235"/>
        <end position="255"/>
    </location>
</feature>
<evidence type="ECO:0000256" key="6">
    <source>
        <dbReference type="ARBA" id="ARBA00023136"/>
    </source>
</evidence>
<reference evidence="9" key="1">
    <citation type="submission" date="2014-09" db="EMBL/GenBank/DDBJ databases">
        <authorList>
            <person name="Magalhaes I.L.F."/>
            <person name="Oliveira U."/>
            <person name="Santos F.R."/>
            <person name="Vidigal T.H.D.A."/>
            <person name="Brescovit A.D."/>
            <person name="Santos A.J."/>
        </authorList>
    </citation>
    <scope>NUCLEOTIDE SEQUENCE</scope>
    <source>
        <tissue evidence="9">Shoot tissue taken approximately 20 cm above the soil surface</tissue>
    </source>
</reference>
<dbReference type="AlphaFoldDB" id="A0A0A9E4S7"/>
<organism evidence="9">
    <name type="scientific">Arundo donax</name>
    <name type="common">Giant reed</name>
    <name type="synonym">Donax arundinaceus</name>
    <dbReference type="NCBI Taxonomy" id="35708"/>
    <lineage>
        <taxon>Eukaryota</taxon>
        <taxon>Viridiplantae</taxon>
        <taxon>Streptophyta</taxon>
        <taxon>Embryophyta</taxon>
        <taxon>Tracheophyta</taxon>
        <taxon>Spermatophyta</taxon>
        <taxon>Magnoliopsida</taxon>
        <taxon>Liliopsida</taxon>
        <taxon>Poales</taxon>
        <taxon>Poaceae</taxon>
        <taxon>PACMAD clade</taxon>
        <taxon>Arundinoideae</taxon>
        <taxon>Arundineae</taxon>
        <taxon>Arundo</taxon>
    </lineage>
</organism>
<accession>A0A0A9E4S7</accession>
<feature type="compositionally biased region" description="Basic and acidic residues" evidence="7">
    <location>
        <begin position="18"/>
        <end position="33"/>
    </location>
</feature>
<name>A0A0A9E4S7_ARUDO</name>
<evidence type="ECO:0000259" key="8">
    <source>
        <dbReference type="Pfam" id="PF11904"/>
    </source>
</evidence>
<feature type="region of interest" description="Disordered" evidence="7">
    <location>
        <begin position="168"/>
        <end position="272"/>
    </location>
</feature>
<keyword evidence="6" id="KW-0472">Membrane</keyword>
<evidence type="ECO:0000256" key="4">
    <source>
        <dbReference type="ARBA" id="ARBA00022824"/>
    </source>
</evidence>
<feature type="compositionally biased region" description="Acidic residues" evidence="7">
    <location>
        <begin position="1"/>
        <end position="17"/>
    </location>
</feature>
<feature type="compositionally biased region" description="Basic and acidic residues" evidence="7">
    <location>
        <begin position="262"/>
        <end position="272"/>
    </location>
</feature>
<keyword evidence="5" id="KW-0040">ANK repeat</keyword>
<keyword evidence="3" id="KW-0677">Repeat</keyword>
<evidence type="ECO:0000256" key="2">
    <source>
        <dbReference type="ARBA" id="ARBA00004308"/>
    </source>
</evidence>
<feature type="region of interest" description="Disordered" evidence="7">
    <location>
        <begin position="1"/>
        <end position="85"/>
    </location>
</feature>
<evidence type="ECO:0000256" key="1">
    <source>
        <dbReference type="ARBA" id="ARBA00004240"/>
    </source>
</evidence>
<feature type="domain" description="Ankyrin repeat" evidence="8">
    <location>
        <begin position="18"/>
        <end position="228"/>
    </location>
</feature>
<dbReference type="PANTHER" id="PTHR12447">
    <property type="entry name" value="ANKYRIN REPEAT DOMAIN-CONTAINING PROTEIN 13"/>
    <property type="match status" value="1"/>
</dbReference>
<feature type="compositionally biased region" description="Basic and acidic residues" evidence="7">
    <location>
        <begin position="209"/>
        <end position="220"/>
    </location>
</feature>
<evidence type="ECO:0000256" key="3">
    <source>
        <dbReference type="ARBA" id="ARBA00022737"/>
    </source>
</evidence>
<feature type="compositionally biased region" description="Basic and acidic residues" evidence="7">
    <location>
        <begin position="43"/>
        <end position="69"/>
    </location>
</feature>